<accession>A0A951UM47</accession>
<dbReference type="InterPro" id="IPR045388">
    <property type="entry name" value="HHL1-like"/>
</dbReference>
<feature type="region of interest" description="Disordered" evidence="1">
    <location>
        <begin position="1"/>
        <end position="28"/>
    </location>
</feature>
<evidence type="ECO:0000313" key="2">
    <source>
        <dbReference type="EMBL" id="MBW4659196.1"/>
    </source>
</evidence>
<name>A0A951UM47_9CYAN</name>
<sequence length="142" mass="15960">MAANPGFGKPKPQPKVSKRSQDRAVASTKYDKMKADGLPEYEVYIRIQDKKQWFPVGVISVQRSSQINAAIFDSQEQLLQGAFRMFPILKKNQTQLEYGYRLKEFKDEPIQLAVKPATGAKGAWQGAIDGIKNRFAALTKRG</sequence>
<dbReference type="Proteomes" id="UP000757435">
    <property type="component" value="Unassembled WGS sequence"/>
</dbReference>
<reference evidence="2" key="2">
    <citation type="journal article" date="2022" name="Microbiol. Resour. Announc.">
        <title>Metagenome Sequencing to Explore Phylogenomics of Terrestrial Cyanobacteria.</title>
        <authorList>
            <person name="Ward R.D."/>
            <person name="Stajich J.E."/>
            <person name="Johansen J.R."/>
            <person name="Huntemann M."/>
            <person name="Clum A."/>
            <person name="Foster B."/>
            <person name="Foster B."/>
            <person name="Roux S."/>
            <person name="Palaniappan K."/>
            <person name="Varghese N."/>
            <person name="Mukherjee S."/>
            <person name="Reddy T.B.K."/>
            <person name="Daum C."/>
            <person name="Copeland A."/>
            <person name="Chen I.A."/>
            <person name="Ivanova N.N."/>
            <person name="Kyrpides N.C."/>
            <person name="Shapiro N."/>
            <person name="Eloe-Fadrosh E.A."/>
            <person name="Pietrasiak N."/>
        </authorList>
    </citation>
    <scope>NUCLEOTIDE SEQUENCE</scope>
    <source>
        <strain evidence="2">UHER 2000/2452</strain>
    </source>
</reference>
<protein>
    <submittedName>
        <fullName evidence="2">Uncharacterized protein</fullName>
    </submittedName>
</protein>
<dbReference type="AlphaFoldDB" id="A0A951UM47"/>
<proteinExistence type="predicted"/>
<evidence type="ECO:0000313" key="3">
    <source>
        <dbReference type="Proteomes" id="UP000757435"/>
    </source>
</evidence>
<evidence type="ECO:0000256" key="1">
    <source>
        <dbReference type="SAM" id="MobiDB-lite"/>
    </source>
</evidence>
<organism evidence="2 3">
    <name type="scientific">Drouetiella hepatica Uher 2000/2452</name>
    <dbReference type="NCBI Taxonomy" id="904376"/>
    <lineage>
        <taxon>Bacteria</taxon>
        <taxon>Bacillati</taxon>
        <taxon>Cyanobacteriota</taxon>
        <taxon>Cyanophyceae</taxon>
        <taxon>Oculatellales</taxon>
        <taxon>Oculatellaceae</taxon>
        <taxon>Drouetiella</taxon>
    </lineage>
</organism>
<dbReference type="Pfam" id="PF20133">
    <property type="entry name" value="HHL1-like"/>
    <property type="match status" value="1"/>
</dbReference>
<comment type="caution">
    <text evidence="2">The sequence shown here is derived from an EMBL/GenBank/DDBJ whole genome shotgun (WGS) entry which is preliminary data.</text>
</comment>
<dbReference type="EMBL" id="JAHHHD010000010">
    <property type="protein sequence ID" value="MBW4659196.1"/>
    <property type="molecule type" value="Genomic_DNA"/>
</dbReference>
<gene>
    <name evidence="2" type="ORF">KME15_11015</name>
</gene>
<reference evidence="2" key="1">
    <citation type="submission" date="2021-05" db="EMBL/GenBank/DDBJ databases">
        <authorList>
            <person name="Pietrasiak N."/>
            <person name="Ward R."/>
            <person name="Stajich J.E."/>
            <person name="Kurbessoian T."/>
        </authorList>
    </citation>
    <scope>NUCLEOTIDE SEQUENCE</scope>
    <source>
        <strain evidence="2">UHER 2000/2452</strain>
    </source>
</reference>